<keyword evidence="3" id="KW-1185">Reference proteome</keyword>
<dbReference type="PANTHER" id="PTHR35526">
    <property type="entry name" value="ANTI-SIGMA-F FACTOR RSBW-RELATED"/>
    <property type="match status" value="1"/>
</dbReference>
<dbReference type="PANTHER" id="PTHR35526:SF3">
    <property type="entry name" value="ANTI-SIGMA-F FACTOR RSBW"/>
    <property type="match status" value="1"/>
</dbReference>
<dbReference type="EMBL" id="JACHJL010000002">
    <property type="protein sequence ID" value="MBB5933864.1"/>
    <property type="molecule type" value="Genomic_DNA"/>
</dbReference>
<dbReference type="Gene3D" id="3.30.565.10">
    <property type="entry name" value="Histidine kinase-like ATPase, C-terminal domain"/>
    <property type="match status" value="1"/>
</dbReference>
<dbReference type="RefSeq" id="WP_184569184.1">
    <property type="nucleotide sequence ID" value="NZ_JACHJL010000002.1"/>
</dbReference>
<evidence type="ECO:0000313" key="2">
    <source>
        <dbReference type="EMBL" id="MBB5933864.1"/>
    </source>
</evidence>
<accession>A0A7W9Q5Q5</accession>
<dbReference type="InterPro" id="IPR036890">
    <property type="entry name" value="HATPase_C_sf"/>
</dbReference>
<evidence type="ECO:0000256" key="1">
    <source>
        <dbReference type="SAM" id="MobiDB-lite"/>
    </source>
</evidence>
<protein>
    <submittedName>
        <fullName evidence="2">Anti-sigma regulatory factor (Ser/Thr protein kinase)</fullName>
    </submittedName>
</protein>
<feature type="compositionally biased region" description="Pro residues" evidence="1">
    <location>
        <begin position="35"/>
        <end position="44"/>
    </location>
</feature>
<comment type="caution">
    <text evidence="2">The sequence shown here is derived from an EMBL/GenBank/DDBJ whole genome shotgun (WGS) entry which is preliminary data.</text>
</comment>
<feature type="region of interest" description="Disordered" evidence="1">
    <location>
        <begin position="1"/>
        <end position="69"/>
    </location>
</feature>
<gene>
    <name evidence="2" type="ORF">FHS42_000890</name>
</gene>
<name>A0A7W9Q5Q5_9ACTN</name>
<feature type="compositionally biased region" description="Low complexity" evidence="1">
    <location>
        <begin position="25"/>
        <end position="34"/>
    </location>
</feature>
<dbReference type="Proteomes" id="UP000588098">
    <property type="component" value="Unassembled WGS sequence"/>
</dbReference>
<proteinExistence type="predicted"/>
<dbReference type="InterPro" id="IPR050267">
    <property type="entry name" value="Anti-sigma-factor_SerPK"/>
</dbReference>
<dbReference type="AlphaFoldDB" id="A0A7W9Q5Q5"/>
<feature type="compositionally biased region" description="Basic and acidic residues" evidence="1">
    <location>
        <begin position="51"/>
        <end position="66"/>
    </location>
</feature>
<organism evidence="2 3">
    <name type="scientific">Streptomyces zagrosensis</name>
    <dbReference type="NCBI Taxonomy" id="1042984"/>
    <lineage>
        <taxon>Bacteria</taxon>
        <taxon>Bacillati</taxon>
        <taxon>Actinomycetota</taxon>
        <taxon>Actinomycetes</taxon>
        <taxon>Kitasatosporales</taxon>
        <taxon>Streptomycetaceae</taxon>
        <taxon>Streptomyces</taxon>
    </lineage>
</organism>
<reference evidence="2 3" key="1">
    <citation type="submission" date="2020-08" db="EMBL/GenBank/DDBJ databases">
        <title>Genomic Encyclopedia of Type Strains, Phase III (KMG-III): the genomes of soil and plant-associated and newly described type strains.</title>
        <authorList>
            <person name="Whitman W."/>
        </authorList>
    </citation>
    <scope>NUCLEOTIDE SEQUENCE [LARGE SCALE GENOMIC DNA]</scope>
    <source>
        <strain evidence="2 3">CECT 8305</strain>
    </source>
</reference>
<dbReference type="CDD" id="cd16936">
    <property type="entry name" value="HATPase_RsbW-like"/>
    <property type="match status" value="1"/>
</dbReference>
<evidence type="ECO:0000313" key="3">
    <source>
        <dbReference type="Proteomes" id="UP000588098"/>
    </source>
</evidence>
<sequence>MTHDDNPATEPTTEPQQHYAHDEPQQPQAQAELPPTSPEQPDPAPAQQRAPEPERKPAPQPEHWEYTIEVPPDTRAVGICRTAVRMILGAHGMPELYDRAAVLTSELLGNALRHTDGRAGLRLRYDDEENTLRIGVWDGDPTPPDAFSTAPHPLGNATIEAGPYDHTTTDATKTNTHTHTHTHTHSNTDALLRVDGIAESGRGLLLVALYADDWGWSPLMSGLLEPPGKYVWCDLMRGSDCAAWAAGSAA</sequence>